<accession>A0A485KNC3</accession>
<dbReference type="PANTHER" id="PTHR34365:SF7">
    <property type="entry name" value="GLYCINE-RICH DOMAIN-CONTAINING PROTEIN 1"/>
    <property type="match status" value="1"/>
</dbReference>
<reference evidence="2 3" key="1">
    <citation type="submission" date="2019-03" db="EMBL/GenBank/DDBJ databases">
        <authorList>
            <person name="Gaulin E."/>
            <person name="Dumas B."/>
        </authorList>
    </citation>
    <scope>NUCLEOTIDE SEQUENCE [LARGE SCALE GENOMIC DNA]</scope>
    <source>
        <strain evidence="2">CBS 568.67</strain>
    </source>
</reference>
<keyword evidence="3" id="KW-1185">Reference proteome</keyword>
<dbReference type="AlphaFoldDB" id="A0A485KNC3"/>
<dbReference type="PANTHER" id="PTHR34365">
    <property type="entry name" value="ENOLASE (DUF1399)"/>
    <property type="match status" value="1"/>
</dbReference>
<dbReference type="EMBL" id="CAADRA010005166">
    <property type="protein sequence ID" value="VFT86373.1"/>
    <property type="molecule type" value="Genomic_DNA"/>
</dbReference>
<dbReference type="Pfam" id="PF07173">
    <property type="entry name" value="GRDP-like"/>
    <property type="match status" value="1"/>
</dbReference>
<name>A0A485KNC3_9STRA</name>
<reference evidence="1" key="2">
    <citation type="submission" date="2019-06" db="EMBL/GenBank/DDBJ databases">
        <title>Genomics analysis of Aphanomyces spp. identifies a new class of oomycete effector associated with host adaptation.</title>
        <authorList>
            <person name="Gaulin E."/>
        </authorList>
    </citation>
    <scope>NUCLEOTIDE SEQUENCE</scope>
    <source>
        <strain evidence="1">CBS 578.67</strain>
    </source>
</reference>
<sequence>MNLLKGLTTSLVAPKPPSEKPLAASLPEFRVDFLVHQDPSSATSYFRRASPASSHVWRQFIVRGQQLVVAGTSKPLLTLETPHATLEPVSGNEFRLHANKSPILTLFCPSATRLSKFQAVLQLSALTPYWVLSPQTAFEALVDVATAIVETHQANAPPSVTLPAKHPTLSSVDTTIVNEDANEPEPEEACVTAADVAAYLAHCKPVYDHLLTLSTKADVHAYLVQLQTDYAADRAHVLNFAHFVHRQHCMEYTDAAKSSWAPPALDYSVCPHAICRQPLDADAAFDIRFTGAAVPCSHCGHPITAEDIQYTSVARDHPELTFHTTVGTPLRRLPPGQGTYWNYTKLMLNTAMQMQAVGSTPLADIDKAALTQLLTDVMIDQLDLVAAMARHLLFVSQVCSQYDYWSHPTVLEASVVRYHQFRQLEATHPTKTLMPTMDIALVHFAHQAQSSSPSLPLDVPDARSHKKTMAGYVETFRLWADTFHDAYSSVCPPSKGGVKARLVHSLAQVAKSPPPRYPSVDCWFVGVDEVLPWDLHQPVNGLINEDRNGQASEPSTTTNTFVAVLGTPLMESRVRLPRHVAILGQHRGGAFFGWTPWMANQMFDDMDYAIVVGARMSMVAART</sequence>
<dbReference type="EMBL" id="VJMH01005145">
    <property type="protein sequence ID" value="KAF0699944.1"/>
    <property type="molecule type" value="Genomic_DNA"/>
</dbReference>
<gene>
    <name evidence="2" type="primary">Aste57867_9494</name>
    <name evidence="1" type="ORF">As57867_009457</name>
    <name evidence="2" type="ORF">ASTE57867_9494</name>
</gene>
<dbReference type="Proteomes" id="UP000332933">
    <property type="component" value="Unassembled WGS sequence"/>
</dbReference>
<evidence type="ECO:0000313" key="2">
    <source>
        <dbReference type="EMBL" id="VFT86373.1"/>
    </source>
</evidence>
<evidence type="ECO:0000313" key="3">
    <source>
        <dbReference type="Proteomes" id="UP000332933"/>
    </source>
</evidence>
<proteinExistence type="predicted"/>
<dbReference type="InterPro" id="IPR009836">
    <property type="entry name" value="GRDP-like"/>
</dbReference>
<organism evidence="2 3">
    <name type="scientific">Aphanomyces stellatus</name>
    <dbReference type="NCBI Taxonomy" id="120398"/>
    <lineage>
        <taxon>Eukaryota</taxon>
        <taxon>Sar</taxon>
        <taxon>Stramenopiles</taxon>
        <taxon>Oomycota</taxon>
        <taxon>Saprolegniomycetes</taxon>
        <taxon>Saprolegniales</taxon>
        <taxon>Verrucalvaceae</taxon>
        <taxon>Aphanomyces</taxon>
    </lineage>
</organism>
<evidence type="ECO:0000313" key="1">
    <source>
        <dbReference type="EMBL" id="KAF0699944.1"/>
    </source>
</evidence>
<protein>
    <submittedName>
        <fullName evidence="2">Aste57867_9494 protein</fullName>
    </submittedName>
</protein>